<organism evidence="1 2">
    <name type="scientific">Trifolium medium</name>
    <dbReference type="NCBI Taxonomy" id="97028"/>
    <lineage>
        <taxon>Eukaryota</taxon>
        <taxon>Viridiplantae</taxon>
        <taxon>Streptophyta</taxon>
        <taxon>Embryophyta</taxon>
        <taxon>Tracheophyta</taxon>
        <taxon>Spermatophyta</taxon>
        <taxon>Magnoliopsida</taxon>
        <taxon>eudicotyledons</taxon>
        <taxon>Gunneridae</taxon>
        <taxon>Pentapetalae</taxon>
        <taxon>rosids</taxon>
        <taxon>fabids</taxon>
        <taxon>Fabales</taxon>
        <taxon>Fabaceae</taxon>
        <taxon>Papilionoideae</taxon>
        <taxon>50 kb inversion clade</taxon>
        <taxon>NPAAA clade</taxon>
        <taxon>Hologalegina</taxon>
        <taxon>IRL clade</taxon>
        <taxon>Trifolieae</taxon>
        <taxon>Trifolium</taxon>
    </lineage>
</organism>
<dbReference type="AlphaFoldDB" id="A0A392QJ06"/>
<accession>A0A392QJ06</accession>
<dbReference type="EMBL" id="LXQA010138349">
    <property type="protein sequence ID" value="MCI23874.1"/>
    <property type="molecule type" value="Genomic_DNA"/>
</dbReference>
<reference evidence="1 2" key="1">
    <citation type="journal article" date="2018" name="Front. Plant Sci.">
        <title>Red Clover (Trifolium pratense) and Zigzag Clover (T. medium) - A Picture of Genomic Similarities and Differences.</title>
        <authorList>
            <person name="Dluhosova J."/>
            <person name="Istvanek J."/>
            <person name="Nedelnik J."/>
            <person name="Repkova J."/>
        </authorList>
    </citation>
    <scope>NUCLEOTIDE SEQUENCE [LARGE SCALE GENOMIC DNA]</scope>
    <source>
        <strain evidence="2">cv. 10/8</strain>
        <tissue evidence="1">Leaf</tissue>
    </source>
</reference>
<sequence>MIPPELMMSYGMMVGSGRNKRIKKGFSTVWLAFIWVIWRTRNEKVFNNVAAVAEDTVDMIQRLSWQWFRSNTAKGPCLLYEWVWNPGDCMLRLTVSLVFYLQGVGCAP</sequence>
<comment type="caution">
    <text evidence="1">The sequence shown here is derived from an EMBL/GenBank/DDBJ whole genome shotgun (WGS) entry which is preliminary data.</text>
</comment>
<protein>
    <submittedName>
        <fullName evidence="1">Pantothenate synthetase</fullName>
    </submittedName>
</protein>
<name>A0A392QJ06_9FABA</name>
<dbReference type="Proteomes" id="UP000265520">
    <property type="component" value="Unassembled WGS sequence"/>
</dbReference>
<evidence type="ECO:0000313" key="2">
    <source>
        <dbReference type="Proteomes" id="UP000265520"/>
    </source>
</evidence>
<evidence type="ECO:0000313" key="1">
    <source>
        <dbReference type="EMBL" id="MCI23874.1"/>
    </source>
</evidence>
<keyword evidence="2" id="KW-1185">Reference proteome</keyword>
<proteinExistence type="predicted"/>
<feature type="non-terminal residue" evidence="1">
    <location>
        <position position="108"/>
    </location>
</feature>